<keyword evidence="3" id="KW-0378">Hydrolase</keyword>
<evidence type="ECO:0000256" key="8">
    <source>
        <dbReference type="ARBA" id="ARBA00038940"/>
    </source>
</evidence>
<evidence type="ECO:0000313" key="14">
    <source>
        <dbReference type="Proteomes" id="UP000037069"/>
    </source>
</evidence>
<evidence type="ECO:0000256" key="7">
    <source>
        <dbReference type="ARBA" id="ARBA00038326"/>
    </source>
</evidence>
<evidence type="ECO:0000256" key="6">
    <source>
        <dbReference type="ARBA" id="ARBA00037784"/>
    </source>
</evidence>
<dbReference type="PANTHER" id="PTHR46516">
    <property type="entry name" value="TRNA-SPECIFIC ADENOSINE DEAMINASE 1"/>
    <property type="match status" value="1"/>
</dbReference>
<keyword evidence="1" id="KW-0819">tRNA processing</keyword>
<dbReference type="GO" id="GO:0043829">
    <property type="term" value="F:tRNA-specific adenosine-37 deaminase activity"/>
    <property type="evidence" value="ECO:0007669"/>
    <property type="project" value="UniProtKB-EC"/>
</dbReference>
<dbReference type="PANTHER" id="PTHR46516:SF1">
    <property type="entry name" value="TRNA-SPECIFIC ADENOSINE DEAMINASE 1"/>
    <property type="match status" value="1"/>
</dbReference>
<dbReference type="GO" id="GO:0008033">
    <property type="term" value="P:tRNA processing"/>
    <property type="evidence" value="ECO:0007669"/>
    <property type="project" value="UniProtKB-KW"/>
</dbReference>
<dbReference type="PROSITE" id="PS50141">
    <property type="entry name" value="A_DEAMIN_EDITASE"/>
    <property type="match status" value="1"/>
</dbReference>
<dbReference type="STRING" id="7375.A0A0L0CA60"/>
<evidence type="ECO:0000256" key="10">
    <source>
        <dbReference type="ARBA" id="ARBA00041760"/>
    </source>
</evidence>
<accession>A0A0L0CA60</accession>
<dbReference type="SMART" id="SM00552">
    <property type="entry name" value="ADEAMc"/>
    <property type="match status" value="1"/>
</dbReference>
<evidence type="ECO:0000256" key="1">
    <source>
        <dbReference type="ARBA" id="ARBA00022694"/>
    </source>
</evidence>
<dbReference type="OMA" id="HPKKITY"/>
<evidence type="ECO:0000256" key="9">
    <source>
        <dbReference type="ARBA" id="ARBA00040502"/>
    </source>
</evidence>
<keyword evidence="14" id="KW-1185">Reference proteome</keyword>
<dbReference type="InterPro" id="IPR002466">
    <property type="entry name" value="A_deamin"/>
</dbReference>
<dbReference type="OrthoDB" id="416253at2759"/>
<comment type="function">
    <text evidence="6">Specifically deaminates adenosine-37 to inosine in tRNA-Ala.</text>
</comment>
<evidence type="ECO:0000256" key="11">
    <source>
        <dbReference type="ARBA" id="ARBA00047635"/>
    </source>
</evidence>
<comment type="cofactor">
    <cofactor evidence="5">
        <name>1D-myo-inositol hexakisphosphate</name>
        <dbReference type="ChEBI" id="CHEBI:58130"/>
    </cofactor>
</comment>
<evidence type="ECO:0000259" key="12">
    <source>
        <dbReference type="PROSITE" id="PS50141"/>
    </source>
</evidence>
<keyword evidence="4" id="KW-0862">Zinc</keyword>
<evidence type="ECO:0000256" key="2">
    <source>
        <dbReference type="ARBA" id="ARBA00022723"/>
    </source>
</evidence>
<dbReference type="EC" id="3.5.4.34" evidence="8"/>
<dbReference type="GO" id="GO:0046872">
    <property type="term" value="F:metal ion binding"/>
    <property type="evidence" value="ECO:0007669"/>
    <property type="project" value="UniProtKB-KW"/>
</dbReference>
<evidence type="ECO:0000256" key="3">
    <source>
        <dbReference type="ARBA" id="ARBA00022801"/>
    </source>
</evidence>
<protein>
    <recommendedName>
        <fullName evidence="9">tRNA-specific adenosine deaminase 1</fullName>
        <ecNumber evidence="8">3.5.4.34</ecNumber>
    </recommendedName>
    <alternativeName>
        <fullName evidence="10">tRNA-specific adenosine-37 deaminase</fullName>
    </alternativeName>
</protein>
<gene>
    <name evidence="13" type="ORF">FF38_13605</name>
</gene>
<sequence>MSCESVALNAEISAEDIAKLCFDKFKSLPKTGKPNEKEWTILAGVVLHHKQTGKSEVISLGSGTKCIGKSKLCPQGLILNDSHAEVMARRGLMRYMYHQLKNALVKSDENTESIFEWLPEQKKFQMKKDLTFHFLSTQTPCGDACIIAKPKPQDCNEEEPLIKRSKLEEVKFDETNTGCIVDNVYTGAKLIGSHHSDAMQQLVGAVRTKPGRGERTLSLSCSDKLAKWQVMGVQGALLDFLLMAPIYFETLNFWGDNDFVSLERAIWKRFENNDFQPNKYKLHIPEIRICKKPAFPYAQDSAKQPSPNSLVWCNIPEMLKPYEISVNGKKQGITTKKLHSPQSALKISKFYLLKEFINVLKMLPVLCNTFDKLESKSYSECKSWAKDYQNAWSAVKVNYFRQWSHKPDNLLHFSVEEIENKDNGKK</sequence>
<dbReference type="Pfam" id="PF02137">
    <property type="entry name" value="A_deamin"/>
    <property type="match status" value="1"/>
</dbReference>
<evidence type="ECO:0000256" key="5">
    <source>
        <dbReference type="ARBA" id="ARBA00037026"/>
    </source>
</evidence>
<dbReference type="EMBL" id="JRES01000685">
    <property type="protein sequence ID" value="KNC29142.1"/>
    <property type="molecule type" value="Genomic_DNA"/>
</dbReference>
<comment type="caution">
    <text evidence="13">The sequence shown here is derived from an EMBL/GenBank/DDBJ whole genome shotgun (WGS) entry which is preliminary data.</text>
</comment>
<dbReference type="GO" id="GO:0003723">
    <property type="term" value="F:RNA binding"/>
    <property type="evidence" value="ECO:0007669"/>
    <property type="project" value="InterPro"/>
</dbReference>
<comment type="catalytic activity">
    <reaction evidence="11">
        <text>adenosine(37) in tRNA(Ala) + H2O + H(+) = inosine(37) in tRNA(Ala) + NH4(+)</text>
        <dbReference type="Rhea" id="RHEA:50968"/>
        <dbReference type="Rhea" id="RHEA-COMP:12855"/>
        <dbReference type="Rhea" id="RHEA-COMP:12856"/>
        <dbReference type="ChEBI" id="CHEBI:15377"/>
        <dbReference type="ChEBI" id="CHEBI:15378"/>
        <dbReference type="ChEBI" id="CHEBI:28938"/>
        <dbReference type="ChEBI" id="CHEBI:74411"/>
        <dbReference type="ChEBI" id="CHEBI:82852"/>
        <dbReference type="EC" id="3.5.4.34"/>
    </reaction>
</comment>
<comment type="similarity">
    <text evidence="7">Belongs to the ADAT1 family.</text>
</comment>
<reference evidence="13 14" key="1">
    <citation type="journal article" date="2015" name="Nat. Commun.">
        <title>Lucilia cuprina genome unlocks parasitic fly biology to underpin future interventions.</title>
        <authorList>
            <person name="Anstead C.A."/>
            <person name="Korhonen P.K."/>
            <person name="Young N.D."/>
            <person name="Hall R.S."/>
            <person name="Jex A.R."/>
            <person name="Murali S.C."/>
            <person name="Hughes D.S."/>
            <person name="Lee S.F."/>
            <person name="Perry T."/>
            <person name="Stroehlein A.J."/>
            <person name="Ansell B.R."/>
            <person name="Breugelmans B."/>
            <person name="Hofmann A."/>
            <person name="Qu J."/>
            <person name="Dugan S."/>
            <person name="Lee S.L."/>
            <person name="Chao H."/>
            <person name="Dinh H."/>
            <person name="Han Y."/>
            <person name="Doddapaneni H.V."/>
            <person name="Worley K.C."/>
            <person name="Muzny D.M."/>
            <person name="Ioannidis P."/>
            <person name="Waterhouse R.M."/>
            <person name="Zdobnov E.M."/>
            <person name="James P.J."/>
            <person name="Bagnall N.H."/>
            <person name="Kotze A.C."/>
            <person name="Gibbs R.A."/>
            <person name="Richards S."/>
            <person name="Batterham P."/>
            <person name="Gasser R.B."/>
        </authorList>
    </citation>
    <scope>NUCLEOTIDE SEQUENCE [LARGE SCALE GENOMIC DNA]</scope>
    <source>
        <strain evidence="13 14">LS</strain>
        <tissue evidence="13">Full body</tissue>
    </source>
</reference>
<organism evidence="13 14">
    <name type="scientific">Lucilia cuprina</name>
    <name type="common">Green bottle fly</name>
    <name type="synonym">Australian sheep blowfly</name>
    <dbReference type="NCBI Taxonomy" id="7375"/>
    <lineage>
        <taxon>Eukaryota</taxon>
        <taxon>Metazoa</taxon>
        <taxon>Ecdysozoa</taxon>
        <taxon>Arthropoda</taxon>
        <taxon>Hexapoda</taxon>
        <taxon>Insecta</taxon>
        <taxon>Pterygota</taxon>
        <taxon>Neoptera</taxon>
        <taxon>Endopterygota</taxon>
        <taxon>Diptera</taxon>
        <taxon>Brachycera</taxon>
        <taxon>Muscomorpha</taxon>
        <taxon>Oestroidea</taxon>
        <taxon>Calliphoridae</taxon>
        <taxon>Luciliinae</taxon>
        <taxon>Lucilia</taxon>
    </lineage>
</organism>
<dbReference type="AlphaFoldDB" id="A0A0L0CA60"/>
<evidence type="ECO:0000313" key="13">
    <source>
        <dbReference type="EMBL" id="KNC29142.1"/>
    </source>
</evidence>
<evidence type="ECO:0000256" key="4">
    <source>
        <dbReference type="ARBA" id="ARBA00022833"/>
    </source>
</evidence>
<name>A0A0L0CA60_LUCCU</name>
<proteinExistence type="inferred from homology"/>
<keyword evidence="2" id="KW-0479">Metal-binding</keyword>
<dbReference type="Proteomes" id="UP000037069">
    <property type="component" value="Unassembled WGS sequence"/>
</dbReference>
<feature type="domain" description="A to I editase" evidence="12">
    <location>
        <begin position="59"/>
        <end position="413"/>
    </location>
</feature>